<proteinExistence type="predicted"/>
<accession>A0A371F645</accession>
<name>A0A371F645_MUCPR</name>
<reference evidence="1" key="1">
    <citation type="submission" date="2018-05" db="EMBL/GenBank/DDBJ databases">
        <title>Draft genome of Mucuna pruriens seed.</title>
        <authorList>
            <person name="Nnadi N.E."/>
            <person name="Vos R."/>
            <person name="Hasami M.H."/>
            <person name="Devisetty U.K."/>
            <person name="Aguiy J.C."/>
        </authorList>
    </citation>
    <scope>NUCLEOTIDE SEQUENCE [LARGE SCALE GENOMIC DNA]</scope>
    <source>
        <strain evidence="1">JCA_2017</strain>
    </source>
</reference>
<evidence type="ECO:0000313" key="1">
    <source>
        <dbReference type="EMBL" id="RDX73749.1"/>
    </source>
</evidence>
<gene>
    <name evidence="1" type="ORF">CR513_46593</name>
</gene>
<feature type="non-terminal residue" evidence="1">
    <location>
        <position position="1"/>
    </location>
</feature>
<dbReference type="EMBL" id="QJKJ01010423">
    <property type="protein sequence ID" value="RDX73749.1"/>
    <property type="molecule type" value="Genomic_DNA"/>
</dbReference>
<keyword evidence="2" id="KW-1185">Reference proteome</keyword>
<comment type="caution">
    <text evidence="1">The sequence shown here is derived from an EMBL/GenBank/DDBJ whole genome shotgun (WGS) entry which is preliminary data.</text>
</comment>
<protein>
    <submittedName>
        <fullName evidence="1">Uncharacterized protein</fullName>
    </submittedName>
</protein>
<organism evidence="1 2">
    <name type="scientific">Mucuna pruriens</name>
    <name type="common">Velvet bean</name>
    <name type="synonym">Dolichos pruriens</name>
    <dbReference type="NCBI Taxonomy" id="157652"/>
    <lineage>
        <taxon>Eukaryota</taxon>
        <taxon>Viridiplantae</taxon>
        <taxon>Streptophyta</taxon>
        <taxon>Embryophyta</taxon>
        <taxon>Tracheophyta</taxon>
        <taxon>Spermatophyta</taxon>
        <taxon>Magnoliopsida</taxon>
        <taxon>eudicotyledons</taxon>
        <taxon>Gunneridae</taxon>
        <taxon>Pentapetalae</taxon>
        <taxon>rosids</taxon>
        <taxon>fabids</taxon>
        <taxon>Fabales</taxon>
        <taxon>Fabaceae</taxon>
        <taxon>Papilionoideae</taxon>
        <taxon>50 kb inversion clade</taxon>
        <taxon>NPAAA clade</taxon>
        <taxon>indigoferoid/millettioid clade</taxon>
        <taxon>Phaseoleae</taxon>
        <taxon>Mucuna</taxon>
    </lineage>
</organism>
<dbReference type="AlphaFoldDB" id="A0A371F645"/>
<evidence type="ECO:0000313" key="2">
    <source>
        <dbReference type="Proteomes" id="UP000257109"/>
    </source>
</evidence>
<sequence length="83" mass="9987">MLRIQIKYLYLSNEVCTCSPQRNRKIGMQDLRVFEDKYRKNDCCSKKKIHLLILDISERKYSNGRAISKMWLLDLVQKQNFES</sequence>
<dbReference type="Proteomes" id="UP000257109">
    <property type="component" value="Unassembled WGS sequence"/>
</dbReference>